<dbReference type="NCBIfam" id="TIGR00594">
    <property type="entry name" value="polc"/>
    <property type="match status" value="1"/>
</dbReference>
<dbReference type="PANTHER" id="PTHR32294:SF0">
    <property type="entry name" value="DNA POLYMERASE III SUBUNIT ALPHA"/>
    <property type="match status" value="1"/>
</dbReference>
<dbReference type="eggNOG" id="COG0587">
    <property type="taxonomic scope" value="Bacteria"/>
</dbReference>
<proteinExistence type="predicted"/>
<dbReference type="InterPro" id="IPR011708">
    <property type="entry name" value="DNA_pol3_alpha_NTPase_dom"/>
</dbReference>
<name>B9E7A8_MACCJ</name>
<dbReference type="InterPro" id="IPR029460">
    <property type="entry name" value="DNAPol_HHH"/>
</dbReference>
<dbReference type="InterPro" id="IPR041931">
    <property type="entry name" value="DNA_pol3_alpha_thumb_dom"/>
</dbReference>
<dbReference type="InterPro" id="IPR003141">
    <property type="entry name" value="Pol/His_phosphatase_N"/>
</dbReference>
<dbReference type="InterPro" id="IPR040982">
    <property type="entry name" value="DNA_pol3_finger"/>
</dbReference>
<dbReference type="HOGENOM" id="CLU_001600_0_1_9"/>
<dbReference type="KEGG" id="mcl:MCCL_1369"/>
<evidence type="ECO:0000313" key="8">
    <source>
        <dbReference type="EMBL" id="BAH18076.1"/>
    </source>
</evidence>
<dbReference type="GO" id="GO:0006260">
    <property type="term" value="P:DNA replication"/>
    <property type="evidence" value="ECO:0007669"/>
    <property type="project" value="UniProtKB-KW"/>
</dbReference>
<evidence type="ECO:0000256" key="3">
    <source>
        <dbReference type="ARBA" id="ARBA00022695"/>
    </source>
</evidence>
<dbReference type="CDD" id="cd04485">
    <property type="entry name" value="DnaE_OBF"/>
    <property type="match status" value="1"/>
</dbReference>
<keyword evidence="3" id="KW-0548">Nucleotidyltransferase</keyword>
<dbReference type="Gene3D" id="1.10.10.1600">
    <property type="entry name" value="Bacterial DNA polymerase III alpha subunit, thumb domain"/>
    <property type="match status" value="1"/>
</dbReference>
<dbReference type="Pfam" id="PF17657">
    <property type="entry name" value="DNA_pol3_finger"/>
    <property type="match status" value="1"/>
</dbReference>
<dbReference type="GO" id="GO:0003887">
    <property type="term" value="F:DNA-directed DNA polymerase activity"/>
    <property type="evidence" value="ECO:0007669"/>
    <property type="project" value="UniProtKB-KW"/>
</dbReference>
<dbReference type="SMART" id="SM00481">
    <property type="entry name" value="POLIIIAc"/>
    <property type="match status" value="1"/>
</dbReference>
<accession>B9E7A8</accession>
<keyword evidence="5" id="KW-0239">DNA-directed DNA polymerase</keyword>
<dbReference type="STRING" id="458233.MCCL_1369"/>
<feature type="domain" description="Polymerase/histidinol phosphatase N-terminal" evidence="7">
    <location>
        <begin position="6"/>
        <end position="73"/>
    </location>
</feature>
<evidence type="ECO:0000256" key="1">
    <source>
        <dbReference type="ARBA" id="ARBA00012417"/>
    </source>
</evidence>
<evidence type="ECO:0000256" key="2">
    <source>
        <dbReference type="ARBA" id="ARBA00022679"/>
    </source>
</evidence>
<dbReference type="Pfam" id="PF14579">
    <property type="entry name" value="HHH_6"/>
    <property type="match status" value="1"/>
</dbReference>
<dbReference type="AlphaFoldDB" id="B9E7A8"/>
<evidence type="ECO:0000256" key="4">
    <source>
        <dbReference type="ARBA" id="ARBA00022705"/>
    </source>
</evidence>
<dbReference type="SUPFAM" id="SSF160975">
    <property type="entry name" value="AF1531-like"/>
    <property type="match status" value="1"/>
</dbReference>
<dbReference type="GO" id="GO:0008408">
    <property type="term" value="F:3'-5' exonuclease activity"/>
    <property type="evidence" value="ECO:0007669"/>
    <property type="project" value="InterPro"/>
</dbReference>
<dbReference type="InterPro" id="IPR004013">
    <property type="entry name" value="PHP_dom"/>
</dbReference>
<dbReference type="Gene3D" id="1.10.150.870">
    <property type="match status" value="1"/>
</dbReference>
<dbReference type="CDD" id="cd07431">
    <property type="entry name" value="PHP_PolIIIA"/>
    <property type="match status" value="1"/>
</dbReference>
<dbReference type="Pfam" id="PF07733">
    <property type="entry name" value="DNA_pol3_alpha"/>
    <property type="match status" value="1"/>
</dbReference>
<dbReference type="SUPFAM" id="SSF89550">
    <property type="entry name" value="PHP domain-like"/>
    <property type="match status" value="1"/>
</dbReference>
<keyword evidence="4" id="KW-0235">DNA replication</keyword>
<dbReference type="Pfam" id="PF02811">
    <property type="entry name" value="PHP"/>
    <property type="match status" value="1"/>
</dbReference>
<organism evidence="8 9">
    <name type="scientific">Macrococcus caseolyticus (strain JCSC5402)</name>
    <name type="common">Macrococcoides caseolyticum</name>
    <dbReference type="NCBI Taxonomy" id="458233"/>
    <lineage>
        <taxon>Bacteria</taxon>
        <taxon>Bacillati</taxon>
        <taxon>Bacillota</taxon>
        <taxon>Bacilli</taxon>
        <taxon>Bacillales</taxon>
        <taxon>Staphylococcaceae</taxon>
        <taxon>Macrococcoides</taxon>
    </lineage>
</organism>
<evidence type="ECO:0000256" key="6">
    <source>
        <dbReference type="ARBA" id="ARBA00049244"/>
    </source>
</evidence>
<sequence length="1051" mass="120805">MKQMVVHLNVHSAYDLLHSTVEIDALVTRVTELKEHAVALTDFNVLFGVQSFYKACIAADIKPIIGMEICVTDGLKQLRAVCLARNNTGYVNLIKLSSRIQLKGVELTPLKWLSQYQSGIIVIFKSITESESHFTQGIESYYICHNSSLDAKKVYIEDVLYLESSGVQHLEVLNAIEENKKLPLEMVRIKAGTAYMKDDVQLIDLKIPQEYLDRTHEIADQCNVDITKHHATMPKFPVEGYSSDAYLMKLLQEKKREIPHFDERYEQRLRYEYDVITQMGYADYFLIVGDLIQYAKEHDILVGPGRGSSGGSLISYVLGITEVDPVQYNLLFERFLNPERVTMPDIDIDFEDTKRDQVIQYAVDKYGKYNVSGIVTFGHLNARAVMRDTGRILQFSDAELKKISTLIPKRVGITLDDMKMDEDFMRFINEDDRRKQWFDIAYALEGLPRNTSTHAAGVIIHDQLLTDYVPIIEGDSVSLTQWTMTEVESIGLLKIDFLGLRNLSIIRNVMDQVRIQFNQQLDLNTLPLDDPKVYTLLAQGDTTGIFQLESEGIRNVLRNLKPSHFNDIVAVLALYRPGPMEQIPVYIERRHGAQSVDYIHDDLKAILKDTFGVIIYQEQIMQIANQFAGFSYGEADILRRAMSKKDMSVLLTEKEHFILGSVNKGYDKQTAEAIYELILKFANYGFPKAHAVAYAKIAYYMLYLKVHYPNIFYTAILSNQIGSEHKTKEIIDEVKKRGIPIYAADINKAHWYYRTYKDGILNALGVIKGLGYKSVQDIIDARKQGSFKDIYDFCARIPSRIASKPLLEALIHAGCFDSFGHTRATLLASLDMIIDVERTNEGEESFLESLGLNKKKDYIIHEEMSDMKKAEYEKAYLGFYLTNHPVESRFKALQYLPLYKIAQRLNQHYMLIFIDEVRRIRTKNGQPMAFIKGFDGTDNIDIVCFPDTYRKFETVIQSHEMIVINGKFDSNRGKDNYIAETIETVESFMNRIYEEARFIYIREPLPESIILDEGEIQLIYFDRAQHVIGTVSKDKIKELVEYFNPEDIRII</sequence>
<dbReference type="Proteomes" id="UP000001383">
    <property type="component" value="Chromosome"/>
</dbReference>
<comment type="catalytic activity">
    <reaction evidence="6">
        <text>DNA(n) + a 2'-deoxyribonucleoside 5'-triphosphate = DNA(n+1) + diphosphate</text>
        <dbReference type="Rhea" id="RHEA:22508"/>
        <dbReference type="Rhea" id="RHEA-COMP:17339"/>
        <dbReference type="Rhea" id="RHEA-COMP:17340"/>
        <dbReference type="ChEBI" id="CHEBI:33019"/>
        <dbReference type="ChEBI" id="CHEBI:61560"/>
        <dbReference type="ChEBI" id="CHEBI:173112"/>
        <dbReference type="EC" id="2.7.7.7"/>
    </reaction>
</comment>
<dbReference type="PANTHER" id="PTHR32294">
    <property type="entry name" value="DNA POLYMERASE III SUBUNIT ALPHA"/>
    <property type="match status" value="1"/>
</dbReference>
<evidence type="ECO:0000256" key="5">
    <source>
        <dbReference type="ARBA" id="ARBA00022932"/>
    </source>
</evidence>
<keyword evidence="2" id="KW-0808">Transferase</keyword>
<evidence type="ECO:0000313" key="9">
    <source>
        <dbReference type="Proteomes" id="UP000001383"/>
    </source>
</evidence>
<dbReference type="EMBL" id="AP009484">
    <property type="protein sequence ID" value="BAH18076.1"/>
    <property type="molecule type" value="Genomic_DNA"/>
</dbReference>
<gene>
    <name evidence="8" type="primary">dnaE</name>
    <name evidence="8" type="ordered locus">MCCL_1369</name>
</gene>
<protein>
    <recommendedName>
        <fullName evidence="1">DNA-directed DNA polymerase</fullName>
        <ecNumber evidence="1">2.7.7.7</ecNumber>
    </recommendedName>
</protein>
<reference evidence="8 9" key="1">
    <citation type="journal article" date="2009" name="J. Bacteriol.">
        <title>Complete genome sequence of Macrococcus caseolyticus strain JCSCS5402, reflecting the ancestral genome of the human-pathogenic staphylococci.</title>
        <authorList>
            <person name="Baba T."/>
            <person name="Kuwahara-Arai K."/>
            <person name="Uchiyama I."/>
            <person name="Takeuchi F."/>
            <person name="Ito T."/>
            <person name="Hiramatsu K."/>
        </authorList>
    </citation>
    <scope>NUCLEOTIDE SEQUENCE [LARGE SCALE GENOMIC DNA]</scope>
    <source>
        <strain evidence="8 9">JCSC5402</strain>
    </source>
</reference>
<dbReference type="Gene3D" id="3.20.20.140">
    <property type="entry name" value="Metal-dependent hydrolases"/>
    <property type="match status" value="1"/>
</dbReference>
<dbReference type="EC" id="2.7.7.7" evidence="1"/>
<dbReference type="InterPro" id="IPR016195">
    <property type="entry name" value="Pol/histidinol_Pase-like"/>
</dbReference>
<evidence type="ECO:0000259" key="7">
    <source>
        <dbReference type="SMART" id="SM00481"/>
    </source>
</evidence>
<dbReference type="InterPro" id="IPR004805">
    <property type="entry name" value="DnaE2/DnaE/PolC"/>
</dbReference>